<proteinExistence type="predicted"/>
<organism evidence="1 2">
    <name type="scientific">Meloidogyne hapla</name>
    <name type="common">Root-knot nematode worm</name>
    <dbReference type="NCBI Taxonomy" id="6305"/>
    <lineage>
        <taxon>Eukaryota</taxon>
        <taxon>Metazoa</taxon>
        <taxon>Ecdysozoa</taxon>
        <taxon>Nematoda</taxon>
        <taxon>Chromadorea</taxon>
        <taxon>Rhabditida</taxon>
        <taxon>Tylenchina</taxon>
        <taxon>Tylenchomorpha</taxon>
        <taxon>Tylenchoidea</taxon>
        <taxon>Meloidogynidae</taxon>
        <taxon>Meloidogyninae</taxon>
        <taxon>Meloidogyne</taxon>
    </lineage>
</organism>
<reference evidence="2" key="1">
    <citation type="submission" date="2016-11" db="UniProtKB">
        <authorList>
            <consortium name="WormBaseParasite"/>
        </authorList>
    </citation>
    <scope>IDENTIFICATION</scope>
</reference>
<name>A0A1I8AXC2_MELHA</name>
<dbReference type="Proteomes" id="UP000095281">
    <property type="component" value="Unplaced"/>
</dbReference>
<keyword evidence="1" id="KW-1185">Reference proteome</keyword>
<dbReference type="AlphaFoldDB" id="A0A1I8AXC2"/>
<dbReference type="Gene3D" id="2.60.120.200">
    <property type="match status" value="1"/>
</dbReference>
<accession>A0A1I8AXC2</accession>
<dbReference type="WBParaSite" id="MhA1_Contig1015.frz3.gene9">
    <property type="protein sequence ID" value="MhA1_Contig1015.frz3.gene9"/>
    <property type="gene ID" value="MhA1_Contig1015.frz3.gene9"/>
</dbReference>
<sequence>MDGDIQLMAFKRENINIPPMPKRKFKKKLEMKELGKIMCFEGKVPSVKDMIGHKFLEVLLMHDTSEFELNYGDILLQLYFTFDETLKVNDKPNSYAFLRVDSHIRNHHFKRAEKYRNPIGQAGVPIVVLIYAEKEFFRIIINEGTDHFTFNYTIPAWAANYVMASFKF</sequence>
<evidence type="ECO:0000313" key="1">
    <source>
        <dbReference type="Proteomes" id="UP000095281"/>
    </source>
</evidence>
<protein>
    <submittedName>
        <fullName evidence="2">Galectin</fullName>
    </submittedName>
</protein>
<evidence type="ECO:0000313" key="2">
    <source>
        <dbReference type="WBParaSite" id="MhA1_Contig1015.frz3.gene9"/>
    </source>
</evidence>